<keyword evidence="1" id="KW-0812">Transmembrane</keyword>
<sequence>MQKSRTELLSKSPCVKLLTASSDQRCAIQAFHFFFNAHMVEPVTRMRSKLRSKTIMDEKRLLLQLQTMITQCKGTLELISNRLRSESTCATISDAPAIKPRTIDNKYASPFHHTARKNLRGIRAKPELAGDEPHHHRSAAGSPLVPINTSSVVISVRGKDPDRLRWSQQKCYRRLVQFEWDQAARLFDMFFFVIFIIATCACYLLIFLWPVLSVIDEALSSVKCDE</sequence>
<dbReference type="Proteomes" id="UP000324629">
    <property type="component" value="Unassembled WGS sequence"/>
</dbReference>
<evidence type="ECO:0000256" key="1">
    <source>
        <dbReference type="SAM" id="Phobius"/>
    </source>
</evidence>
<evidence type="ECO:0008006" key="4">
    <source>
        <dbReference type="Google" id="ProtNLM"/>
    </source>
</evidence>
<dbReference type="GO" id="GO:0006811">
    <property type="term" value="P:monoatomic ion transport"/>
    <property type="evidence" value="ECO:0007669"/>
    <property type="project" value="InterPro"/>
</dbReference>
<proteinExistence type="predicted"/>
<keyword evidence="1" id="KW-1133">Transmembrane helix</keyword>
<name>A0A5J4NT87_9TREM</name>
<dbReference type="SUPFAM" id="SSF90112">
    <property type="entry name" value="Neurotransmitter-gated ion-channel transmembrane pore"/>
    <property type="match status" value="1"/>
</dbReference>
<dbReference type="AlphaFoldDB" id="A0A5J4NT87"/>
<dbReference type="EMBL" id="QNGE01000948">
    <property type="protein sequence ID" value="KAA3678816.1"/>
    <property type="molecule type" value="Genomic_DNA"/>
</dbReference>
<dbReference type="InterPro" id="IPR036719">
    <property type="entry name" value="Neuro-gated_channel_TM_sf"/>
</dbReference>
<reference evidence="2 3" key="1">
    <citation type="journal article" date="2019" name="Gigascience">
        <title>Whole-genome sequence of the oriental lung fluke Paragonimus westermani.</title>
        <authorList>
            <person name="Oey H."/>
            <person name="Zakrzewski M."/>
            <person name="Narain K."/>
            <person name="Devi K.R."/>
            <person name="Agatsuma T."/>
            <person name="Nawaratna S."/>
            <person name="Gobert G.N."/>
            <person name="Jones M.K."/>
            <person name="Ragan M.A."/>
            <person name="McManus D.P."/>
            <person name="Krause L."/>
        </authorList>
    </citation>
    <scope>NUCLEOTIDE SEQUENCE [LARGE SCALE GENOMIC DNA]</scope>
    <source>
        <strain evidence="2 3">IND2009</strain>
    </source>
</reference>
<organism evidence="2 3">
    <name type="scientific">Paragonimus westermani</name>
    <dbReference type="NCBI Taxonomy" id="34504"/>
    <lineage>
        <taxon>Eukaryota</taxon>
        <taxon>Metazoa</taxon>
        <taxon>Spiralia</taxon>
        <taxon>Lophotrochozoa</taxon>
        <taxon>Platyhelminthes</taxon>
        <taxon>Trematoda</taxon>
        <taxon>Digenea</taxon>
        <taxon>Plagiorchiida</taxon>
        <taxon>Troglotremata</taxon>
        <taxon>Troglotrematidae</taxon>
        <taxon>Paragonimus</taxon>
    </lineage>
</organism>
<protein>
    <recommendedName>
        <fullName evidence="4">Neurotransmitter-gated ion-channel transmembrane domain-containing protein</fullName>
    </recommendedName>
</protein>
<gene>
    <name evidence="2" type="ORF">DEA37_0010402</name>
</gene>
<feature type="transmembrane region" description="Helical" evidence="1">
    <location>
        <begin position="190"/>
        <end position="212"/>
    </location>
</feature>
<dbReference type="GO" id="GO:0016020">
    <property type="term" value="C:membrane"/>
    <property type="evidence" value="ECO:0007669"/>
    <property type="project" value="InterPro"/>
</dbReference>
<evidence type="ECO:0000313" key="3">
    <source>
        <dbReference type="Proteomes" id="UP000324629"/>
    </source>
</evidence>
<accession>A0A5J4NT87</accession>
<evidence type="ECO:0000313" key="2">
    <source>
        <dbReference type="EMBL" id="KAA3678816.1"/>
    </source>
</evidence>
<keyword evidence="3" id="KW-1185">Reference proteome</keyword>
<keyword evidence="1" id="KW-0472">Membrane</keyword>
<comment type="caution">
    <text evidence="2">The sequence shown here is derived from an EMBL/GenBank/DDBJ whole genome shotgun (WGS) entry which is preliminary data.</text>
</comment>